<dbReference type="RefSeq" id="WP_133754254.1">
    <property type="nucleotide sequence ID" value="NZ_CP171129.1"/>
</dbReference>
<evidence type="ECO:0000313" key="1">
    <source>
        <dbReference type="EMBL" id="TDT33804.1"/>
    </source>
</evidence>
<accession>A0A4R7J929</accession>
<dbReference type="EMBL" id="SOAW01000001">
    <property type="protein sequence ID" value="TDT33804.1"/>
    <property type="molecule type" value="Genomic_DNA"/>
</dbReference>
<name>A0A4R7J929_9ACTN</name>
<sequence>MNDTRGVLYIHSTPSALCPHIEWAVGGLLGMPVSLDWIAQPVERATYRAELSWTGPTGSAAQLASTLKGWQRIRYEVTEEPSAGAEGVRYAYTPRLGVFSGTIGQHGDLLISEERIKHAVVCDALGRKEIMTSLDELLGRPWDEELEPFRHAGADTPVRWLHQVG</sequence>
<proteinExistence type="predicted"/>
<reference evidence="1 2" key="1">
    <citation type="submission" date="2019-03" db="EMBL/GenBank/DDBJ databases">
        <title>Genomic Encyclopedia of Archaeal and Bacterial Type Strains, Phase II (KMG-II): from individual species to whole genera.</title>
        <authorList>
            <person name="Goeker M."/>
        </authorList>
    </citation>
    <scope>NUCLEOTIDE SEQUENCE [LARGE SCALE GENOMIC DNA]</scope>
    <source>
        <strain evidence="1 2">DSM 24323</strain>
    </source>
</reference>
<gene>
    <name evidence="1" type="ORF">CLV29_1435</name>
</gene>
<dbReference type="AlphaFoldDB" id="A0A4R7J929"/>
<dbReference type="Proteomes" id="UP000295371">
    <property type="component" value="Unassembled WGS sequence"/>
</dbReference>
<dbReference type="Pfam" id="PF11343">
    <property type="entry name" value="DUF3145"/>
    <property type="match status" value="1"/>
</dbReference>
<dbReference type="OrthoDB" id="3210860at2"/>
<protein>
    <submittedName>
        <fullName evidence="1">Uncharacterized protein DUF3145</fullName>
    </submittedName>
</protein>
<dbReference type="InterPro" id="IPR021491">
    <property type="entry name" value="DUF3145"/>
</dbReference>
<organism evidence="1 2">
    <name type="scientific">Naumannella halotolerans</name>
    <dbReference type="NCBI Taxonomy" id="993414"/>
    <lineage>
        <taxon>Bacteria</taxon>
        <taxon>Bacillati</taxon>
        <taxon>Actinomycetota</taxon>
        <taxon>Actinomycetes</taxon>
        <taxon>Propionibacteriales</taxon>
        <taxon>Propionibacteriaceae</taxon>
        <taxon>Naumannella</taxon>
    </lineage>
</organism>
<evidence type="ECO:0000313" key="2">
    <source>
        <dbReference type="Proteomes" id="UP000295371"/>
    </source>
</evidence>
<comment type="caution">
    <text evidence="1">The sequence shown here is derived from an EMBL/GenBank/DDBJ whole genome shotgun (WGS) entry which is preliminary data.</text>
</comment>
<keyword evidence="2" id="KW-1185">Reference proteome</keyword>